<evidence type="ECO:0000313" key="2">
    <source>
        <dbReference type="EMBL" id="AKA67834.1"/>
    </source>
</evidence>
<dbReference type="RefSeq" id="WP_158407960.1">
    <property type="nucleotide sequence ID" value="NZ_CP009933.1"/>
</dbReference>
<feature type="transmembrane region" description="Helical" evidence="1">
    <location>
        <begin position="12"/>
        <end position="31"/>
    </location>
</feature>
<keyword evidence="3" id="KW-1185">Reference proteome</keyword>
<dbReference type="AlphaFoldDB" id="A0A0E3M7J3"/>
<dbReference type="Proteomes" id="UP000033115">
    <property type="component" value="Chromosome"/>
</dbReference>
<dbReference type="EMBL" id="CP009933">
    <property type="protein sequence ID" value="AKA67834.1"/>
    <property type="molecule type" value="Genomic_DNA"/>
</dbReference>
<dbReference type="KEGG" id="csq:CSCA_0709"/>
<gene>
    <name evidence="2" type="ORF">CSCA_0709</name>
</gene>
<sequence length="47" mass="5534">MIKSRTIKLIPLMGYGISPIIGYFIAISWYTRTKINEHLKYKMINCI</sequence>
<keyword evidence="1" id="KW-1133">Transmembrane helix</keyword>
<keyword evidence="1" id="KW-0812">Transmembrane</keyword>
<dbReference type="STRING" id="1548.CSCA_0709"/>
<protein>
    <submittedName>
        <fullName evidence="2">Uncharacterized protein</fullName>
    </submittedName>
</protein>
<evidence type="ECO:0000313" key="3">
    <source>
        <dbReference type="Proteomes" id="UP000033115"/>
    </source>
</evidence>
<keyword evidence="1" id="KW-0472">Membrane</keyword>
<proteinExistence type="predicted"/>
<accession>A0A0E3M7J3</accession>
<dbReference type="HOGENOM" id="CLU_3166565_0_0_9"/>
<name>A0A0E3M7J3_CLOSL</name>
<evidence type="ECO:0000256" key="1">
    <source>
        <dbReference type="SAM" id="Phobius"/>
    </source>
</evidence>
<reference evidence="2 3" key="1">
    <citation type="journal article" date="2015" name="J. Biotechnol.">
        <title>Complete genome sequence of a malodorant-producing acetogen, Clostridium scatologenes ATCC 25775(T).</title>
        <authorList>
            <person name="Zhu Z."/>
            <person name="Guo T."/>
            <person name="Zheng H."/>
            <person name="Song T."/>
            <person name="Ouyang P."/>
            <person name="Xie J."/>
        </authorList>
    </citation>
    <scope>NUCLEOTIDE SEQUENCE [LARGE SCALE GENOMIC DNA]</scope>
    <source>
        <strain evidence="2 3">ATCC 25775</strain>
    </source>
</reference>
<organism evidence="2 3">
    <name type="scientific">Clostridium scatologenes</name>
    <dbReference type="NCBI Taxonomy" id="1548"/>
    <lineage>
        <taxon>Bacteria</taxon>
        <taxon>Bacillati</taxon>
        <taxon>Bacillota</taxon>
        <taxon>Clostridia</taxon>
        <taxon>Eubacteriales</taxon>
        <taxon>Clostridiaceae</taxon>
        <taxon>Clostridium</taxon>
    </lineage>
</organism>